<dbReference type="GO" id="GO:0016887">
    <property type="term" value="F:ATP hydrolysis activity"/>
    <property type="evidence" value="ECO:0007669"/>
    <property type="project" value="InterPro"/>
</dbReference>
<dbReference type="Gene3D" id="3.40.50.300">
    <property type="entry name" value="P-loop containing nucleotide triphosphate hydrolases"/>
    <property type="match status" value="1"/>
</dbReference>
<keyword evidence="5 7" id="KW-0067">ATP-binding</keyword>
<comment type="similarity">
    <text evidence="2">Belongs to the ABC transporter superfamily.</text>
</comment>
<keyword evidence="4" id="KW-0547">Nucleotide-binding</keyword>
<gene>
    <name evidence="7" type="ORF">SAMN05192530_101680</name>
</gene>
<dbReference type="Proteomes" id="UP000198793">
    <property type="component" value="Unassembled WGS sequence"/>
</dbReference>
<dbReference type="InterPro" id="IPR027417">
    <property type="entry name" value="P-loop_NTPase"/>
</dbReference>
<dbReference type="CDD" id="cd03301">
    <property type="entry name" value="ABC_MalK_N"/>
    <property type="match status" value="1"/>
</dbReference>
<dbReference type="RefSeq" id="WP_090668765.1">
    <property type="nucleotide sequence ID" value="NZ_FNIT01000001.1"/>
</dbReference>
<name>A0A1H0DAM4_9HYPH</name>
<evidence type="ECO:0000256" key="1">
    <source>
        <dbReference type="ARBA" id="ARBA00004417"/>
    </source>
</evidence>
<dbReference type="GO" id="GO:0055052">
    <property type="term" value="C:ATP-binding cassette (ABC) transporter complex, substrate-binding subunit-containing"/>
    <property type="evidence" value="ECO:0007669"/>
    <property type="project" value="TreeGrafter"/>
</dbReference>
<reference evidence="7 8" key="1">
    <citation type="submission" date="2016-10" db="EMBL/GenBank/DDBJ databases">
        <authorList>
            <person name="de Groot N.N."/>
        </authorList>
    </citation>
    <scope>NUCLEOTIDE SEQUENCE [LARGE SCALE GENOMIC DNA]</scope>
    <source>
        <strain evidence="8">L7-484,KACC 16230,DSM 25025</strain>
    </source>
</reference>
<dbReference type="GO" id="GO:0140359">
    <property type="term" value="F:ABC-type transporter activity"/>
    <property type="evidence" value="ECO:0007669"/>
    <property type="project" value="InterPro"/>
</dbReference>
<evidence type="ECO:0000256" key="5">
    <source>
        <dbReference type="ARBA" id="ARBA00022840"/>
    </source>
</evidence>
<evidence type="ECO:0000313" key="8">
    <source>
        <dbReference type="Proteomes" id="UP000198793"/>
    </source>
</evidence>
<dbReference type="Pfam" id="PF00005">
    <property type="entry name" value="ABC_tran"/>
    <property type="match status" value="1"/>
</dbReference>
<comment type="subcellular location">
    <subcellularLocation>
        <location evidence="1">Cell inner membrane</location>
        <topology evidence="1">Peripheral membrane protein</topology>
    </subcellularLocation>
</comment>
<dbReference type="SUPFAM" id="SSF50331">
    <property type="entry name" value="MOP-like"/>
    <property type="match status" value="1"/>
</dbReference>
<evidence type="ECO:0000256" key="2">
    <source>
        <dbReference type="ARBA" id="ARBA00005417"/>
    </source>
</evidence>
<dbReference type="SUPFAM" id="SSF52540">
    <property type="entry name" value="P-loop containing nucleoside triphosphate hydrolases"/>
    <property type="match status" value="1"/>
</dbReference>
<dbReference type="Gene3D" id="2.40.50.100">
    <property type="match status" value="1"/>
</dbReference>
<dbReference type="InterPro" id="IPR040582">
    <property type="entry name" value="OB_MalK-like"/>
</dbReference>
<dbReference type="Pfam" id="PF17912">
    <property type="entry name" value="OB_MalK"/>
    <property type="match status" value="1"/>
</dbReference>
<dbReference type="InterPro" id="IPR047641">
    <property type="entry name" value="ABC_transpr_MalK/UgpC-like"/>
</dbReference>
<feature type="domain" description="ABC transporter" evidence="6">
    <location>
        <begin position="4"/>
        <end position="234"/>
    </location>
</feature>
<dbReference type="InterPro" id="IPR012340">
    <property type="entry name" value="NA-bd_OB-fold"/>
</dbReference>
<dbReference type="OrthoDB" id="7912339at2"/>
<dbReference type="FunFam" id="3.40.50.300:FF:000042">
    <property type="entry name" value="Maltose/maltodextrin ABC transporter, ATP-binding protein"/>
    <property type="match status" value="1"/>
</dbReference>
<dbReference type="GO" id="GO:0008643">
    <property type="term" value="P:carbohydrate transport"/>
    <property type="evidence" value="ECO:0007669"/>
    <property type="project" value="InterPro"/>
</dbReference>
<dbReference type="InterPro" id="IPR008995">
    <property type="entry name" value="Mo/tungstate-bd_C_term_dom"/>
</dbReference>
<protein>
    <submittedName>
        <fullName evidence="7">Carbohydrate ABC transporter ATP-binding protein, CUT1 family</fullName>
    </submittedName>
</protein>
<keyword evidence="8" id="KW-1185">Reference proteome</keyword>
<dbReference type="PANTHER" id="PTHR43875">
    <property type="entry name" value="MALTODEXTRIN IMPORT ATP-BINDING PROTEIN MSMX"/>
    <property type="match status" value="1"/>
</dbReference>
<dbReference type="EMBL" id="FNIT01000001">
    <property type="protein sequence ID" value="SDN67203.1"/>
    <property type="molecule type" value="Genomic_DNA"/>
</dbReference>
<dbReference type="NCBIfam" id="NF008653">
    <property type="entry name" value="PRK11650.1"/>
    <property type="match status" value="1"/>
</dbReference>
<evidence type="ECO:0000259" key="6">
    <source>
        <dbReference type="PROSITE" id="PS50893"/>
    </source>
</evidence>
<evidence type="ECO:0000256" key="4">
    <source>
        <dbReference type="ARBA" id="ARBA00022741"/>
    </source>
</evidence>
<dbReference type="PROSITE" id="PS00211">
    <property type="entry name" value="ABC_TRANSPORTER_1"/>
    <property type="match status" value="1"/>
</dbReference>
<evidence type="ECO:0000313" key="7">
    <source>
        <dbReference type="EMBL" id="SDN67203.1"/>
    </source>
</evidence>
<dbReference type="InterPro" id="IPR015855">
    <property type="entry name" value="ABC_transpr_MalK-like"/>
</dbReference>
<dbReference type="PANTHER" id="PTHR43875:SF1">
    <property type="entry name" value="OSMOPROTECTIVE COMPOUNDS UPTAKE ATP-BINDING PROTEIN GGTA"/>
    <property type="match status" value="1"/>
</dbReference>
<keyword evidence="3" id="KW-0813">Transport</keyword>
<organism evidence="7 8">
    <name type="scientific">Aureimonas jatrophae</name>
    <dbReference type="NCBI Taxonomy" id="1166073"/>
    <lineage>
        <taxon>Bacteria</taxon>
        <taxon>Pseudomonadati</taxon>
        <taxon>Pseudomonadota</taxon>
        <taxon>Alphaproteobacteria</taxon>
        <taxon>Hyphomicrobiales</taxon>
        <taxon>Aurantimonadaceae</taxon>
        <taxon>Aureimonas</taxon>
    </lineage>
</organism>
<accession>A0A1H0DAM4</accession>
<proteinExistence type="inferred from homology"/>
<dbReference type="SMART" id="SM00382">
    <property type="entry name" value="AAA"/>
    <property type="match status" value="1"/>
</dbReference>
<dbReference type="InterPro" id="IPR003439">
    <property type="entry name" value="ABC_transporter-like_ATP-bd"/>
</dbReference>
<dbReference type="InterPro" id="IPR017871">
    <property type="entry name" value="ABC_transporter-like_CS"/>
</dbReference>
<dbReference type="STRING" id="1166073.SAMN05192530_101680"/>
<sequence length="361" mass="39066">MATIDIRSVRKSYGPVTVLREVDLAIRSGEFVVLVGPSGCGKSTLLRMIAGLEEVTGGEIAIAGTRVNDVPPRDRNLAMVFQSYALYPHMSVEDNMSYALKLRRTPRERIRDAVAGAADKLGLTALTKRRPKALSGGQRQRVAMGRAIVREPAAFLFDEPLSNLDARLREHMRAEIKKLHAELGATSIYVTHDQIEAMTLADRIVAMEGGEIRQIGTPAELYERPANRFVAGFIGSPAMNFVSGTSRRVSGAALLDLGEGTSLPLPPGTPENRRLVAGIRPEHVLVGTSADEQGALRLPIDLVEPTGLGTIVHARLGAHALKAFVMGPPPGLAGERVAWRLPPERLHLFDEASGERVEPLH</sequence>
<dbReference type="GO" id="GO:0005524">
    <property type="term" value="F:ATP binding"/>
    <property type="evidence" value="ECO:0007669"/>
    <property type="project" value="UniProtKB-KW"/>
</dbReference>
<dbReference type="InterPro" id="IPR003593">
    <property type="entry name" value="AAA+_ATPase"/>
</dbReference>
<evidence type="ECO:0000256" key="3">
    <source>
        <dbReference type="ARBA" id="ARBA00022448"/>
    </source>
</evidence>
<dbReference type="Gene3D" id="2.40.50.140">
    <property type="entry name" value="Nucleic acid-binding proteins"/>
    <property type="match status" value="1"/>
</dbReference>
<dbReference type="AlphaFoldDB" id="A0A1H0DAM4"/>
<dbReference type="PROSITE" id="PS50893">
    <property type="entry name" value="ABC_TRANSPORTER_2"/>
    <property type="match status" value="1"/>
</dbReference>